<dbReference type="GO" id="GO:0031672">
    <property type="term" value="C:A band"/>
    <property type="evidence" value="ECO:0007669"/>
    <property type="project" value="UniProtKB-SubCell"/>
</dbReference>
<dbReference type="GO" id="GO:0005085">
    <property type="term" value="F:guanyl-nucleotide exchange factor activity"/>
    <property type="evidence" value="ECO:0007669"/>
    <property type="project" value="InterPro"/>
</dbReference>
<dbReference type="InterPro" id="IPR011009">
    <property type="entry name" value="Kinase-like_dom_sf"/>
</dbReference>
<dbReference type="PROSITE" id="PS50853">
    <property type="entry name" value="FN3"/>
    <property type="match status" value="2"/>
</dbReference>
<feature type="domain" description="DH" evidence="11">
    <location>
        <begin position="138"/>
        <end position="316"/>
    </location>
</feature>
<feature type="compositionally biased region" description="Polar residues" evidence="9">
    <location>
        <begin position="561"/>
        <end position="573"/>
    </location>
</feature>
<dbReference type="FunFam" id="2.60.40.10:FF:001381">
    <property type="entry name" value="Uncharacterized protein, isoform C"/>
    <property type="match status" value="1"/>
</dbReference>
<dbReference type="Pfam" id="PF00069">
    <property type="entry name" value="Pkinase"/>
    <property type="match status" value="2"/>
</dbReference>
<feature type="compositionally biased region" description="Basic and acidic residues" evidence="9">
    <location>
        <begin position="935"/>
        <end position="946"/>
    </location>
</feature>
<feature type="domain" description="Ig-like" evidence="13">
    <location>
        <begin position="1515"/>
        <end position="1604"/>
    </location>
</feature>
<feature type="region of interest" description="Disordered" evidence="9">
    <location>
        <begin position="657"/>
        <end position="1068"/>
    </location>
</feature>
<feature type="compositionally biased region" description="Polar residues" evidence="9">
    <location>
        <begin position="717"/>
        <end position="728"/>
    </location>
</feature>
<feature type="domain" description="Ig-like" evidence="13">
    <location>
        <begin position="1254"/>
        <end position="1313"/>
    </location>
</feature>
<feature type="compositionally biased region" description="Low complexity" evidence="9">
    <location>
        <begin position="668"/>
        <end position="679"/>
    </location>
</feature>
<evidence type="ECO:0000256" key="8">
    <source>
        <dbReference type="ARBA" id="ARBA00023319"/>
    </source>
</evidence>
<dbReference type="GO" id="GO:0045989">
    <property type="term" value="P:positive regulation of striated muscle contraction"/>
    <property type="evidence" value="ECO:0007669"/>
    <property type="project" value="UniProtKB-ARBA"/>
</dbReference>
<feature type="compositionally biased region" description="Polar residues" evidence="9">
    <location>
        <begin position="680"/>
        <end position="693"/>
    </location>
</feature>
<dbReference type="InterPro" id="IPR035899">
    <property type="entry name" value="DBL_dom_sf"/>
</dbReference>
<dbReference type="SMART" id="SM00409">
    <property type="entry name" value="IG"/>
    <property type="match status" value="20"/>
</dbReference>
<dbReference type="Pfam" id="PF22697">
    <property type="entry name" value="SOS1_NGEF_PH"/>
    <property type="match status" value="1"/>
</dbReference>
<dbReference type="FunFam" id="2.60.40.10:FF:000802">
    <property type="entry name" value="Muscle M-line assembly protein unc-89"/>
    <property type="match status" value="1"/>
</dbReference>
<sequence>MASKDITKSNVTGEILVAWQSYTDILSDELDVAVGDAVELINTEDSSSSAKRIKLDPELDKVSGELLDNSAARHKLSVKPKRNHLSSRHSPTRLNINQRWLVKQVKGDKQGWVPCRILQTADDPTFNTTGLPGDAEFRRLAVVKELIETEQEFVRDLDHVVERYLIPSESGKVPKIVKDNFDVIFGNLKEIAEFHRTVLIEGVKYQAKNPVMIGKTFLRLERDFDKHVRYCSDEPVAQELLDTCDEIFDYFADLSHSFGDDKSISEHLKLPIQRINDYQLLIKELVRYTACLGENDADLRKALDLMLSVPHRAQDDKFVSSIEGYKGNVHKLGRLLAHDRFTVTFEDVSKERYLFLFKARILICKVRRISEDRSIFQLKDTVRLTQIQVKDHPEDTHTFELVDKVGKQSLILKLHRNVKGFWLKEIREFAKDHSEVEDASTEDFQKESLSLDRTEEKSNDPEEKQEFAPEKRPQAPEKLSQLVKVPQPIEPSVPRKEHHEASQPLEPPKTPGKSLEQTKLVQELKLVLKEQSSSSESTLVAEAAPTVDFTTTTTTDLPPSESETLKQVQTPESEGTVEDHHLRKIEAVEPLVQINKPRVLEEVIPYIIKPPPELVPGTAIDKLFSVEKQGVSDIVLTDFKVGIEVNVEIGDEMSRRYASSRSEGGHDSSAYSRSSSRYATGTTSKYTTESSLAGSKYDDLSSKYSKRSYGTEGGDSSALTSSYTSRRGVSSADDDYSYSRQSRVGSSDADLDTYSYSKRINKPSDGEGEGYSSYSKKSSRSITRTEGVGDGDDFSYTRRGMKSTIEGVGDNDQFTIRKSLRTSVEGTGIEPSETNDAYSYTSKRTGSELGSRHSIRSVSIEEPKDDSDDVLSRISRKYSRNNSTEPKAIGEEEEDKYAKYTRKYSRTDSHKDEDESRFSRRSFRGNSRGTDDEENVRSGRISRDKSYDEEDAYEKYARKYLRKESTSTEGKDQSLDVESKRYLRSDSSKSRSRNSDDESSSVKITRQVETAEQSATSEKTSSKTYISESHSQESEEIATASVQSNIAQESLREASDAQARRKEVSQKKEINGKIEEVRTEKEEGLSINLRTVREKSAEDKLGEMEGDGSLKFIKTIRGTSIELTTEERTARASTDRPEFMVSMKDAELLEDTYLRFMVKIVGEPNPEVAFFKDGTKILESNRRYQIIREHSDKGFYELVIPEVKKTDAGIYKCVATNKFGEASSEASVTVTENKHVFEDMPEGEILPAGEKPVFHWKKDGTPFEPEERFKVLMGDDEDSLALVFQKVRPDDVGLYTCVAQTSRGHISCSAELTVHGTVNQLFREPEKPSLVVVKRDPVVNVGGSAMLELQVKGYPKPNIKFMHEGKTIEASKKHKILYEDEESVSLVIKDVESSDAGKYTFTAENELGSDSVDMHLTVKAPPKIMTKMEDISVHADILLKMDVEVEGIPKPTIQFYRNGKIIKQSESMRVVESGEKHSLVIEKTSLKDSGSYSVVASNEIAQVSQFWNLDVHSKPKVIQKLGSDRTVSQGQNVELKVKLESEPKPEVKWFKDEEEIKSSEHFVIKDDGDSYILKITGAVTTDAAKYKCKAVNIHGSVDDEVTINVKKPPKIIQGLHDMTVTEHDKNVTLDVKLEAFPKPTVKWYLDEMEVKETRTEFTRIEYDDGVKLVIKEVSSELSGQYTCKLSNECGGAETSARLTVNCAPRIIKCLNDTTVEEGATLHLEIAVAGCPAPTVKWLRNGREVSADARIRISRDTQRHETYNLAVDLIKYEEQGEYEVIVTNCLGTVSSKSFVTVHKVTHSDAIEETEEPAKQVEVDVVEDEPQSAEIAEKEDQIECEPEKPKKVGIEEVEEPKKAGGPNYQKLEIDLKESTLKSQEPIIEEPESPNVYKRGTSAIIEEAEHAEIEETISPRKQAEEYVPLKPKPKRGKSVQIEEIDIIENAHGSTPIEEKEINTKVFEKAAKVFEEEEVVQEIPTAEVDAKPVEVTDTNVNRKLMRGQSATKEQLKINENVLKTEPLIPLETEVDSLGKTPKIAREATIETSEMIDNDTSNASANKPKEMHVQRQISQKGKKEDLEDVDEKTEHLLRKAQKQRSLIEEMSMKESENIEALPIILDTNMKDGSRPESLEVTYIVRGFANPPPVATWTLDGKEIKADGHLRMTTSQNGEEFKLEISKLEMKDGGVYQCVLSNPLGDVKQRAVLEVTPEKDLRRPKLKEGLKNQTIVKKNSVTFKAVIVGDPVPDVAWYCNGREMTNEEFENNKMILETEDHEIEDGLNECTYSLTIPRCDSSNSGIYTVKARNRWGECESSAHLTIVMRPEIDGPDDVTVVPGEAASFKVTVLANPEPRVVWTKDDRVVEGEGVEIVEDKANRTYKLVFHEVKLSDEGYYKVTATNDQGECSAEARMKTIKEAEPTTERPKFITGLVDDQIEHKGEAIMMVRADGLPKPEIRWFLNGKRIVEDENHKIETVAEAQVTSKLRILNFDELNSGIYKAMAVNVVGEAETTSRVTMLQTPPSFGKKLDRNSDVNEGEPLELKAKINGSPRPTVAWFKDGEPIPADDGNIKTTILPDGTVKLNIDKCKPSDSGAYKLVVKNPNGETACLCAVAVTQKPKRPKFLKCFKDVKISTGEPLRLEATVEAYPPPEIKWLKDGVPVRASSNVRFENHPDGRVALVVDVTKPESAGDYQLLVTNKLGESVGEAGVVVEKKPTKPEFVSRLQPQTVVEGFPVKFEVKAEGFPTPTITWSRNGAEVISDNKHIRIVDRPDGSSALLLDCADRMRDALTYRATATNEAGEAETSAALTVKEAAKPGEPEERPMFLHAIKDVLVDEGQQLVVEAAFTGNPIPSAEWTKDGAPLLPSDRVLMTCDGRRVGIRIDKATPADAGVYGVRIVSPMGEDKTEGKAKVRKVFMAPTFTQRFGDLQQLPERDAKFPCRVTGVPQPEVVWTKDGEPLRETDKYHIKRDGDLCCLYVLNCTEGDAGVYRATAINQEGQDNCTATLEIVREIKAQKKIEPPVFLKRIGDTELFKAMTAKFTACASGIPEPTVEWFHNDKKLFPSTRIRMDKDTAGLLRLAISGVDVDDLGRYSCKISNEHGSDICHGTLKFDEGLEPKPKRPITDQYADFDKYKRTGAPMPLSDPPIISRMTDRHCTLSWRPSMPGGPRPPVTYQLEMCEMPHGDWFTVRSGIRSCACGVRNLEPFRDYKFRVRVENKYGISDPSPFALTHRQKLELELPKFRPYLPPEIDFRPETSPYFPKDFDIERPPHDGMAQAPRFLRQEHDTQFGVKDQGANLFWFVYGYPKPKMSYYFNDELIETGGRFDSSYTRNGQATLFINKMLERDVGWYEAVARNEHGEARQRVRLEIAELPYFLRRPEIDYVMLRGKAKFEARIVGVPYPEIKWYKDWKPLAASTRIKIAFIEPDLHILTINDVILKDEGLYSVSARNVAGCASSSAMLHVEENEHEYKMRNYTNLSPLKSKRKAYTDFYDIGDELGRGTQGITYHAVERLNGRNYAAKVMHGKGELRPFMYNELNMLNELRHRKLISLHDSYDTDDSLTLVLELAGGGSLVQDHLLRQEWYTESDIAGFVRQMLQGLDYMHDRGYGHMGLNLGDLLLSHPGGDDLKLTDFSLSRRIQAGSHYPLKYGVPEYASPEAVNGDGVGFGHDMWSVGIITYILLSGRSPFRGENDRETLNNIKSGKWMFEDSWWSNISVEARDFISRLLVYDSETRMDVRTALRHSWLERADKSYSDEWRISSSYLSDYWRLYREWYDNASCRRWFRRRPLEGAFTHPSKMVYPPGDYDSPRATPVPIDKTPRSRTTWEDQLPTRSPLNYEIGVFKSESHYQNGPDTYLLQLRDVDFPVRLREYMKVAGNRGPGSGYILSNENGYDWRTPIIHERRRFTDVMDEEIDDERKARINRYGAADRDPAVRRIRHELGSRLDTYVEAEAFLEAKQEGRLPFFREKSHLTAMQEGKDLELTCLAVGDPQPIVQWFKNDAIIAESHRIKITTDEDGRSHFRLTPALSFDQGLYKVVARNKIGQTIARTRIVLGLVPDEPDSPEASQISDDEILLTWKQPKFDGNAPVICYRLEFKLADDSEWVKKADNIDHEFYLVNGLESNKSYIFRLAAKNFIGWSDSGVPSAPIMTKPSGTPKIQLSKAMRHLQQITDSGRLAEEETNIQYDYSIESKPIEWEEADVQENFNFISEISRGRFSLVLKAVDKKNDSVVVAKILEYNESRKEDVDGEFAALRSLRHERIASLLSAYRVNDTAVFVLEKLQGADILTYLSNKHEYTEQTVATIVSQILDGLQYLHWRGLCHLDLQPDNVVMCGVRSVQVKLVDLGSAHRVTKLGTKVPVLGHPDYIAPEVLAEEPAFPQSDIWSVGVLTYIMLSGTVPFRGQDENESRQNILFVRYRFEHLYQEVSQEATRFLMLLFKRHPNKRPSPEECHENRWLLPTDFMIKKRERTVFLGHRLKDYADEYHGEKEQLSQKSKSLLGIKVIRSQSIQEELLTAP</sequence>
<dbReference type="GO" id="GO:0005524">
    <property type="term" value="F:ATP binding"/>
    <property type="evidence" value="ECO:0007669"/>
    <property type="project" value="UniProtKB-KW"/>
</dbReference>
<feature type="domain" description="Fibronectin type-III" evidence="14">
    <location>
        <begin position="3133"/>
        <end position="3231"/>
    </location>
</feature>
<feature type="domain" description="Ig-like" evidence="13">
    <location>
        <begin position="3015"/>
        <end position="3105"/>
    </location>
</feature>
<feature type="domain" description="Ig-like" evidence="13">
    <location>
        <begin position="2818"/>
        <end position="2908"/>
    </location>
</feature>
<evidence type="ECO:0000313" key="16">
    <source>
        <dbReference type="Proteomes" id="UP001153737"/>
    </source>
</evidence>
<feature type="domain" description="Ig-like" evidence="13">
    <location>
        <begin position="1328"/>
        <end position="1417"/>
    </location>
</feature>
<evidence type="ECO:0000259" key="10">
    <source>
        <dbReference type="PROSITE" id="PS50003"/>
    </source>
</evidence>
<feature type="domain" description="Ig-like" evidence="13">
    <location>
        <begin position="2914"/>
        <end position="3002"/>
    </location>
</feature>
<dbReference type="GO" id="GO:0004674">
    <property type="term" value="F:protein serine/threonine kinase activity"/>
    <property type="evidence" value="ECO:0007669"/>
    <property type="project" value="UniProtKB-KW"/>
</dbReference>
<dbReference type="GO" id="GO:0030154">
    <property type="term" value="P:cell differentiation"/>
    <property type="evidence" value="ECO:0007669"/>
    <property type="project" value="UniProtKB-ARBA"/>
</dbReference>
<feature type="compositionally biased region" description="Basic and acidic residues" evidence="9">
    <location>
        <begin position="905"/>
        <end position="918"/>
    </location>
</feature>
<comment type="subcellular location">
    <subcellularLocation>
        <location evidence="1">Cytoplasm</location>
        <location evidence="1">Myofibril</location>
        <location evidence="1">Sarcomere</location>
        <location evidence="1">A band</location>
    </subcellularLocation>
</comment>
<dbReference type="SUPFAM" id="SSF50729">
    <property type="entry name" value="PH domain-like"/>
    <property type="match status" value="1"/>
</dbReference>
<feature type="compositionally biased region" description="Polar residues" evidence="9">
    <location>
        <begin position="812"/>
        <end position="825"/>
    </location>
</feature>
<dbReference type="InterPro" id="IPR011993">
    <property type="entry name" value="PH-like_dom_sf"/>
</dbReference>
<feature type="domain" description="Ig-like" evidence="13">
    <location>
        <begin position="2517"/>
        <end position="2610"/>
    </location>
</feature>
<feature type="domain" description="Ig-like" evidence="13">
    <location>
        <begin position="1422"/>
        <end position="1504"/>
    </location>
</feature>
<dbReference type="InterPro" id="IPR003961">
    <property type="entry name" value="FN3_dom"/>
</dbReference>
<evidence type="ECO:0000256" key="5">
    <source>
        <dbReference type="ARBA" id="ARBA00022741"/>
    </source>
</evidence>
<dbReference type="OrthoDB" id="2570713at2759"/>
<reference evidence="15" key="2">
    <citation type="submission" date="2022-10" db="EMBL/GenBank/DDBJ databases">
        <authorList>
            <consortium name="ENA_rothamsted_submissions"/>
            <consortium name="culmorum"/>
            <person name="King R."/>
        </authorList>
    </citation>
    <scope>NUCLEOTIDE SEQUENCE</scope>
</reference>
<dbReference type="FunFam" id="2.60.40.10:FF:000873">
    <property type="entry name" value="Muscle M-line assembly protein unc-89"/>
    <property type="match status" value="1"/>
</dbReference>
<dbReference type="FunFam" id="2.60.40.10:FF:000796">
    <property type="entry name" value="Muscle M-line assembly protein unc-89"/>
    <property type="match status" value="1"/>
</dbReference>
<keyword evidence="8" id="KW-0393">Immunoglobulin domain</keyword>
<dbReference type="InterPro" id="IPR007110">
    <property type="entry name" value="Ig-like_dom"/>
</dbReference>
<dbReference type="PROSITE" id="PS50003">
    <property type="entry name" value="PH_DOMAIN"/>
    <property type="match status" value="1"/>
</dbReference>
<dbReference type="InterPro" id="IPR000219">
    <property type="entry name" value="DH_dom"/>
</dbReference>
<dbReference type="FunFam" id="2.30.29.30:FF:000519">
    <property type="entry name" value="Muscle M-line assembly protein unc-89-like Protein"/>
    <property type="match status" value="1"/>
</dbReference>
<dbReference type="Gene3D" id="2.30.29.30">
    <property type="entry name" value="Pleckstrin-homology domain (PH domain)/Phosphotyrosine-binding domain (PTB)"/>
    <property type="match status" value="1"/>
</dbReference>
<dbReference type="PANTHER" id="PTHR47633">
    <property type="entry name" value="IMMUNOGLOBULIN"/>
    <property type="match status" value="1"/>
</dbReference>
<dbReference type="FunFam" id="2.60.40.10:FF:000145">
    <property type="entry name" value="Myosin light chain kinase, smooth muscle"/>
    <property type="match status" value="2"/>
</dbReference>
<evidence type="ECO:0000259" key="12">
    <source>
        <dbReference type="PROSITE" id="PS50011"/>
    </source>
</evidence>
<feature type="domain" description="Protein kinase" evidence="12">
    <location>
        <begin position="4201"/>
        <end position="4453"/>
    </location>
</feature>
<feature type="region of interest" description="Disordered" evidence="9">
    <location>
        <begin position="536"/>
        <end position="580"/>
    </location>
</feature>
<dbReference type="Gene3D" id="1.20.900.10">
    <property type="entry name" value="Dbl homology (DH) domain"/>
    <property type="match status" value="1"/>
</dbReference>
<gene>
    <name evidence="15" type="ORF">PHAECO_LOCUS3954</name>
</gene>
<feature type="compositionally biased region" description="Basic and acidic residues" evidence="9">
    <location>
        <begin position="1050"/>
        <end position="1068"/>
    </location>
</feature>
<dbReference type="Proteomes" id="UP001153737">
    <property type="component" value="Chromosome 13"/>
</dbReference>
<dbReference type="SUPFAM" id="SSF48726">
    <property type="entry name" value="Immunoglobulin"/>
    <property type="match status" value="20"/>
</dbReference>
<feature type="domain" description="Ig-like" evidence="13">
    <location>
        <begin position="2616"/>
        <end position="2707"/>
    </location>
</feature>
<feature type="domain" description="Fibronectin type-III" evidence="14">
    <location>
        <begin position="4055"/>
        <end position="4149"/>
    </location>
</feature>
<dbReference type="FunFam" id="2.60.40.10:FF:000107">
    <property type="entry name" value="Myosin, light chain kinase a"/>
    <property type="match status" value="2"/>
</dbReference>
<dbReference type="SUPFAM" id="SSF48065">
    <property type="entry name" value="DBL homology domain (DH-domain)"/>
    <property type="match status" value="1"/>
</dbReference>
<dbReference type="FunFam" id="1.20.900.10:FF:000033">
    <property type="entry name" value="Muscle M-line assembly protein unc-89-like Protein"/>
    <property type="match status" value="1"/>
</dbReference>
<dbReference type="InterPro" id="IPR001849">
    <property type="entry name" value="PH_domain"/>
</dbReference>
<keyword evidence="6" id="KW-0067">ATP-binding</keyword>
<evidence type="ECO:0008006" key="17">
    <source>
        <dbReference type="Google" id="ProtNLM"/>
    </source>
</evidence>
<dbReference type="EMBL" id="OU896719">
    <property type="protein sequence ID" value="CAG9815918.1"/>
    <property type="molecule type" value="Genomic_DNA"/>
</dbReference>
<feature type="compositionally biased region" description="Basic and acidic residues" evidence="9">
    <location>
        <begin position="443"/>
        <end position="475"/>
    </location>
</feature>
<feature type="domain" description="Ig-like" evidence="13">
    <location>
        <begin position="2320"/>
        <end position="2408"/>
    </location>
</feature>
<protein>
    <recommendedName>
        <fullName evidence="17">Obscurin</fullName>
    </recommendedName>
</protein>
<dbReference type="PROSITE" id="PS50835">
    <property type="entry name" value="IG_LIKE"/>
    <property type="match status" value="18"/>
</dbReference>
<evidence type="ECO:0000259" key="11">
    <source>
        <dbReference type="PROSITE" id="PS50010"/>
    </source>
</evidence>
<dbReference type="InterPro" id="IPR013098">
    <property type="entry name" value="Ig_I-set"/>
</dbReference>
<feature type="domain" description="Ig-like" evidence="13">
    <location>
        <begin position="2420"/>
        <end position="2511"/>
    </location>
</feature>
<dbReference type="InterPro" id="IPR036116">
    <property type="entry name" value="FN3_sf"/>
</dbReference>
<dbReference type="InterPro" id="IPR003598">
    <property type="entry name" value="Ig_sub2"/>
</dbReference>
<dbReference type="SUPFAM" id="SSF49265">
    <property type="entry name" value="Fibronectin type III"/>
    <property type="match status" value="1"/>
</dbReference>
<dbReference type="PROSITE" id="PS50011">
    <property type="entry name" value="PROTEIN_KINASE_DOM"/>
    <property type="match status" value="2"/>
</dbReference>
<feature type="domain" description="Ig-like" evidence="13">
    <location>
        <begin position="1704"/>
        <end position="1795"/>
    </location>
</feature>
<accession>A0A9N9SBQ3</accession>
<dbReference type="CDD" id="cd00160">
    <property type="entry name" value="RhoGEF"/>
    <property type="match status" value="1"/>
</dbReference>
<keyword evidence="4" id="KW-0677">Repeat</keyword>
<organism evidence="15 16">
    <name type="scientific">Phaedon cochleariae</name>
    <name type="common">Mustard beetle</name>
    <dbReference type="NCBI Taxonomy" id="80249"/>
    <lineage>
        <taxon>Eukaryota</taxon>
        <taxon>Metazoa</taxon>
        <taxon>Ecdysozoa</taxon>
        <taxon>Arthropoda</taxon>
        <taxon>Hexapoda</taxon>
        <taxon>Insecta</taxon>
        <taxon>Pterygota</taxon>
        <taxon>Neoptera</taxon>
        <taxon>Endopterygota</taxon>
        <taxon>Coleoptera</taxon>
        <taxon>Polyphaga</taxon>
        <taxon>Cucujiformia</taxon>
        <taxon>Chrysomeloidea</taxon>
        <taxon>Chrysomelidae</taxon>
        <taxon>Chrysomelinae</taxon>
        <taxon>Chrysomelini</taxon>
        <taxon>Phaedon</taxon>
    </lineage>
</organism>
<dbReference type="FunFam" id="1.10.510.10:FF:000681">
    <property type="entry name" value="Muscle M-line assembly protein unc-89-like Protein"/>
    <property type="match status" value="1"/>
</dbReference>
<dbReference type="GO" id="GO:0060298">
    <property type="term" value="P:positive regulation of sarcomere organization"/>
    <property type="evidence" value="ECO:0007669"/>
    <property type="project" value="UniProtKB-ARBA"/>
</dbReference>
<evidence type="ECO:0000256" key="4">
    <source>
        <dbReference type="ARBA" id="ARBA00022737"/>
    </source>
</evidence>
<dbReference type="Pfam" id="PF00621">
    <property type="entry name" value="RhoGEF"/>
    <property type="match status" value="1"/>
</dbReference>
<keyword evidence="5" id="KW-0547">Nucleotide-binding</keyword>
<dbReference type="Gene3D" id="1.10.510.10">
    <property type="entry name" value="Transferase(Phosphotransferase) domain 1"/>
    <property type="match status" value="2"/>
</dbReference>
<dbReference type="InterPro" id="IPR013783">
    <property type="entry name" value="Ig-like_fold"/>
</dbReference>
<evidence type="ECO:0000259" key="13">
    <source>
        <dbReference type="PROSITE" id="PS50835"/>
    </source>
</evidence>
<dbReference type="Gene3D" id="2.60.40.10">
    <property type="entry name" value="Immunoglobulins"/>
    <property type="match status" value="22"/>
</dbReference>
<dbReference type="Gene3D" id="3.30.200.20">
    <property type="entry name" value="Phosphorylase Kinase, domain 1"/>
    <property type="match status" value="1"/>
</dbReference>
<feature type="region of interest" description="Disordered" evidence="9">
    <location>
        <begin position="434"/>
        <end position="514"/>
    </location>
</feature>
<evidence type="ECO:0000256" key="1">
    <source>
        <dbReference type="ARBA" id="ARBA00004161"/>
    </source>
</evidence>
<feature type="region of interest" description="Disordered" evidence="9">
    <location>
        <begin position="3799"/>
        <end position="3823"/>
    </location>
</feature>
<reference evidence="15" key="1">
    <citation type="submission" date="2022-01" db="EMBL/GenBank/DDBJ databases">
        <authorList>
            <person name="King R."/>
        </authorList>
    </citation>
    <scope>NUCLEOTIDE SEQUENCE</scope>
</reference>
<dbReference type="PANTHER" id="PTHR47633:SF3">
    <property type="entry name" value="STRIATED MUSCLE PREFERENTIALLY EXPRESSED PROTEIN KINASE"/>
    <property type="match status" value="1"/>
</dbReference>
<dbReference type="FunFam" id="2.60.40.10:FF:000345">
    <property type="entry name" value="Muscle M-line assembly protein unc-89"/>
    <property type="match status" value="2"/>
</dbReference>
<feature type="domain" description="Ig-like" evidence="13">
    <location>
        <begin position="2214"/>
        <end position="2315"/>
    </location>
</feature>
<dbReference type="SMART" id="SM00325">
    <property type="entry name" value="RhoGEF"/>
    <property type="match status" value="1"/>
</dbReference>
<dbReference type="FunFam" id="2.60.40.10:FF:000940">
    <property type="entry name" value="Muscle M-line assembly protein unc-89"/>
    <property type="match status" value="1"/>
</dbReference>
<comment type="similarity">
    <text evidence="2">Belongs to the protein kinase superfamily. CAMK Ser/Thr protein kinase family.</text>
</comment>
<feature type="compositionally biased region" description="Polar residues" evidence="9">
    <location>
        <begin position="1007"/>
        <end position="1026"/>
    </location>
</feature>
<dbReference type="Pfam" id="PF00041">
    <property type="entry name" value="fn3"/>
    <property type="match status" value="1"/>
</dbReference>
<dbReference type="FunFam" id="2.60.40.10:FF:001036">
    <property type="entry name" value="Muscle M-line assembly protein unc-89"/>
    <property type="match status" value="1"/>
</dbReference>
<dbReference type="InterPro" id="IPR036179">
    <property type="entry name" value="Ig-like_dom_sf"/>
</dbReference>
<dbReference type="InterPro" id="IPR000719">
    <property type="entry name" value="Prot_kinase_dom"/>
</dbReference>
<feature type="domain" description="Ig-like" evidence="13">
    <location>
        <begin position="3959"/>
        <end position="4043"/>
    </location>
</feature>
<evidence type="ECO:0000256" key="6">
    <source>
        <dbReference type="ARBA" id="ARBA00022840"/>
    </source>
</evidence>
<evidence type="ECO:0000256" key="9">
    <source>
        <dbReference type="SAM" id="MobiDB-lite"/>
    </source>
</evidence>
<evidence type="ECO:0000256" key="7">
    <source>
        <dbReference type="ARBA" id="ARBA00023157"/>
    </source>
</evidence>
<dbReference type="GO" id="GO:0040017">
    <property type="term" value="P:positive regulation of locomotion"/>
    <property type="evidence" value="ECO:0007669"/>
    <property type="project" value="UniProtKB-ARBA"/>
</dbReference>
<dbReference type="PROSITE" id="PS50010">
    <property type="entry name" value="DH_2"/>
    <property type="match status" value="1"/>
</dbReference>
<evidence type="ECO:0000256" key="3">
    <source>
        <dbReference type="ARBA" id="ARBA00022490"/>
    </source>
</evidence>
<dbReference type="InterPro" id="IPR055251">
    <property type="entry name" value="SOS1_NGEF_PH"/>
</dbReference>
<feature type="domain" description="Ig-like" evidence="13">
    <location>
        <begin position="2713"/>
        <end position="2804"/>
    </location>
</feature>
<dbReference type="FunFam" id="2.60.40.10:FF:000919">
    <property type="entry name" value="Uncharacterized protein, isoform C"/>
    <property type="match status" value="1"/>
</dbReference>
<dbReference type="SMART" id="SM00408">
    <property type="entry name" value="IGc2"/>
    <property type="match status" value="19"/>
</dbReference>
<feature type="compositionally biased region" description="Polar residues" evidence="9">
    <location>
        <begin position="832"/>
        <end position="844"/>
    </location>
</feature>
<feature type="domain" description="Ig-like" evidence="13">
    <location>
        <begin position="1137"/>
        <end position="1231"/>
    </location>
</feature>
<feature type="domain" description="PH" evidence="10">
    <location>
        <begin position="328"/>
        <end position="431"/>
    </location>
</feature>
<keyword evidence="16" id="KW-1185">Reference proteome</keyword>
<dbReference type="GO" id="GO:0009653">
    <property type="term" value="P:anatomical structure morphogenesis"/>
    <property type="evidence" value="ECO:0007669"/>
    <property type="project" value="UniProtKB-ARBA"/>
</dbReference>
<dbReference type="SMART" id="SM00060">
    <property type="entry name" value="FN3"/>
    <property type="match status" value="2"/>
</dbReference>
<feature type="compositionally biased region" description="Basic and acidic residues" evidence="9">
    <location>
        <begin position="953"/>
        <end position="996"/>
    </location>
</feature>
<feature type="region of interest" description="Disordered" evidence="9">
    <location>
        <begin position="2049"/>
        <end position="2081"/>
    </location>
</feature>
<feature type="domain" description="Ig-like" evidence="13">
    <location>
        <begin position="2113"/>
        <end position="2206"/>
    </location>
</feature>
<dbReference type="FunFam" id="2.60.40.10:FF:000032">
    <property type="entry name" value="palladin isoform X1"/>
    <property type="match status" value="1"/>
</dbReference>
<evidence type="ECO:0000256" key="2">
    <source>
        <dbReference type="ARBA" id="ARBA00006692"/>
    </source>
</evidence>
<dbReference type="CDD" id="cd00096">
    <property type="entry name" value="Ig"/>
    <property type="match status" value="1"/>
</dbReference>
<dbReference type="CDD" id="cd00063">
    <property type="entry name" value="FN3"/>
    <property type="match status" value="2"/>
</dbReference>
<name>A0A9N9SBQ3_PHACE</name>
<feature type="domain" description="Protein kinase" evidence="12">
    <location>
        <begin position="3487"/>
        <end position="3741"/>
    </location>
</feature>
<keyword evidence="7" id="KW-1015">Disulfide bond</keyword>
<dbReference type="Pfam" id="PF07679">
    <property type="entry name" value="I-set"/>
    <property type="match status" value="20"/>
</dbReference>
<dbReference type="SUPFAM" id="SSF56112">
    <property type="entry name" value="Protein kinase-like (PK-like)"/>
    <property type="match status" value="2"/>
</dbReference>
<dbReference type="FunFam" id="2.60.40.10:FF:000425">
    <property type="entry name" value="Myosin light chain kinase"/>
    <property type="match status" value="3"/>
</dbReference>
<proteinExistence type="inferred from homology"/>
<dbReference type="FunFam" id="2.60.40.10:FF:000344">
    <property type="entry name" value="Muscle M-line assembly protein unc-89"/>
    <property type="match status" value="1"/>
</dbReference>
<keyword evidence="3" id="KW-0963">Cytoplasm</keyword>
<evidence type="ECO:0000259" key="14">
    <source>
        <dbReference type="PROSITE" id="PS50853"/>
    </source>
</evidence>
<feature type="domain" description="Ig-like" evidence="13">
    <location>
        <begin position="1609"/>
        <end position="1699"/>
    </location>
</feature>
<evidence type="ECO:0000313" key="15">
    <source>
        <dbReference type="EMBL" id="CAG9815918.1"/>
    </source>
</evidence>
<dbReference type="InterPro" id="IPR003599">
    <property type="entry name" value="Ig_sub"/>
</dbReference>